<evidence type="ECO:0000313" key="4">
    <source>
        <dbReference type="EMBL" id="MDG3007878.1"/>
    </source>
</evidence>
<gene>
    <name evidence="4" type="ORF">PZE19_29295</name>
</gene>
<dbReference type="Gene3D" id="2.40.30.170">
    <property type="match status" value="1"/>
</dbReference>
<dbReference type="EMBL" id="JARRAG010000002">
    <property type="protein sequence ID" value="MDG3007878.1"/>
    <property type="molecule type" value="Genomic_DNA"/>
</dbReference>
<evidence type="ECO:0000313" key="5">
    <source>
        <dbReference type="Proteomes" id="UP001216907"/>
    </source>
</evidence>
<feature type="region of interest" description="Disordered" evidence="2">
    <location>
        <begin position="451"/>
        <end position="488"/>
    </location>
</feature>
<feature type="signal peptide" evidence="3">
    <location>
        <begin position="1"/>
        <end position="21"/>
    </location>
</feature>
<evidence type="ECO:0000256" key="3">
    <source>
        <dbReference type="SAM" id="SignalP"/>
    </source>
</evidence>
<keyword evidence="5" id="KW-1185">Reference proteome</keyword>
<proteinExistence type="predicted"/>
<dbReference type="Proteomes" id="UP001216907">
    <property type="component" value="Unassembled WGS sequence"/>
</dbReference>
<organism evidence="4 5">
    <name type="scientific">Paludisphaera mucosa</name>
    <dbReference type="NCBI Taxonomy" id="3030827"/>
    <lineage>
        <taxon>Bacteria</taxon>
        <taxon>Pseudomonadati</taxon>
        <taxon>Planctomycetota</taxon>
        <taxon>Planctomycetia</taxon>
        <taxon>Isosphaerales</taxon>
        <taxon>Isosphaeraceae</taxon>
        <taxon>Paludisphaera</taxon>
    </lineage>
</organism>
<sequence length="488" mass="52640">MISKALAVLSTLAATASAVVATSAFNVVEEPPARAAAAIATVEARPVPIRVEVRAKARLTASGRTALYSPVEGRVRIVSILPSGTKVKTGDIVVELDAADLRESLFKQTIASQAVELTYEQAKLARNLAEIDVQMYEQTVYAQEKAGALQKVQLAEADLARSEKQAERMKRFHELSAQLLEKRGEAKTPLDVLADQELGDRLTYSDLNLKKDRFALELARSELELLEKFTHPKVTKEHQFRVEKARSDEEAGKRKLSWEKEKATRLERQIAQCSIRSPINGVVVEAQTRGGGRLKAGSQVLEAQMLALVQAPNGRLMAEAMVPESRIDLLERGQPAKVVVPGGSTLDGTIESIASWPDRSSQDGPGETLFAVQITLPDPPPSVRLRSGQGVEAVFAVDAPERALGVPTKALLWYDGAFHVGVRGAAGDVEWREVVPGLSNAETTEVRSGLTSGEAVVVGPDPHLSDDQRRRISIAPPPADLALSAEGS</sequence>
<name>A0ABT6FJW7_9BACT</name>
<dbReference type="PANTHER" id="PTHR30469:SF15">
    <property type="entry name" value="HLYD FAMILY OF SECRETION PROTEINS"/>
    <property type="match status" value="1"/>
</dbReference>
<dbReference type="RefSeq" id="WP_277864148.1">
    <property type="nucleotide sequence ID" value="NZ_JARRAG010000002.1"/>
</dbReference>
<accession>A0ABT6FJW7</accession>
<dbReference type="PANTHER" id="PTHR30469">
    <property type="entry name" value="MULTIDRUG RESISTANCE PROTEIN MDTA"/>
    <property type="match status" value="1"/>
</dbReference>
<dbReference type="Gene3D" id="2.40.420.20">
    <property type="match status" value="1"/>
</dbReference>
<keyword evidence="1" id="KW-0175">Coiled coil</keyword>
<keyword evidence="3" id="KW-0732">Signal</keyword>
<evidence type="ECO:0000256" key="1">
    <source>
        <dbReference type="SAM" id="Coils"/>
    </source>
</evidence>
<evidence type="ECO:0000256" key="2">
    <source>
        <dbReference type="SAM" id="MobiDB-lite"/>
    </source>
</evidence>
<comment type="caution">
    <text evidence="4">The sequence shown here is derived from an EMBL/GenBank/DDBJ whole genome shotgun (WGS) entry which is preliminary data.</text>
</comment>
<reference evidence="4 5" key="1">
    <citation type="submission" date="2023-03" db="EMBL/GenBank/DDBJ databases">
        <title>Paludisphaera mucosa sp. nov. a novel planctomycete from northern fen.</title>
        <authorList>
            <person name="Ivanova A."/>
        </authorList>
    </citation>
    <scope>NUCLEOTIDE SEQUENCE [LARGE SCALE GENOMIC DNA]</scope>
    <source>
        <strain evidence="4 5">Pla2</strain>
    </source>
</reference>
<protein>
    <submittedName>
        <fullName evidence="4">HlyD family efflux transporter periplasmic adaptor subunit</fullName>
    </submittedName>
</protein>
<feature type="coiled-coil region" evidence="1">
    <location>
        <begin position="145"/>
        <end position="172"/>
    </location>
</feature>
<feature type="chain" id="PRO_5045447985" evidence="3">
    <location>
        <begin position="22"/>
        <end position="488"/>
    </location>
</feature>